<protein>
    <submittedName>
        <fullName evidence="1">Uncharacterized protein</fullName>
    </submittedName>
</protein>
<gene>
    <name evidence="1" type="ORF">DI536_23505</name>
</gene>
<comment type="caution">
    <text evidence="1">The sequence shown here is derived from an EMBL/GenBank/DDBJ whole genome shotgun (WGS) entry which is preliminary data.</text>
</comment>
<accession>A0A2W5T7E4</accession>
<name>A0A2W5T7E4_9BACT</name>
<organism evidence="1 2">
    <name type="scientific">Archangium gephyra</name>
    <dbReference type="NCBI Taxonomy" id="48"/>
    <lineage>
        <taxon>Bacteria</taxon>
        <taxon>Pseudomonadati</taxon>
        <taxon>Myxococcota</taxon>
        <taxon>Myxococcia</taxon>
        <taxon>Myxococcales</taxon>
        <taxon>Cystobacterineae</taxon>
        <taxon>Archangiaceae</taxon>
        <taxon>Archangium</taxon>
    </lineage>
</organism>
<sequence>MGFAPGVTFDIGATINDRQAVVFRGVLTSLFLSNIISLGASFETLVGEHLGLSVGGAVAVIGGGLEAPAGIAATVPVRLSYLFFSRPDDQLARRGLALFFELAPGVTFAGGQGRGGARPFGPPLAVTAVLGLSYVWW</sequence>
<reference evidence="1 2" key="1">
    <citation type="submission" date="2017-08" db="EMBL/GenBank/DDBJ databases">
        <title>Infants hospitalized years apart are colonized by the same room-sourced microbial strains.</title>
        <authorList>
            <person name="Brooks B."/>
            <person name="Olm M.R."/>
            <person name="Firek B.A."/>
            <person name="Baker R."/>
            <person name="Thomas B.C."/>
            <person name="Morowitz M.J."/>
            <person name="Banfield J.F."/>
        </authorList>
    </citation>
    <scope>NUCLEOTIDE SEQUENCE [LARGE SCALE GENOMIC DNA]</scope>
    <source>
        <strain evidence="1">S2_003_000_R2_14</strain>
    </source>
</reference>
<dbReference type="Proteomes" id="UP000249061">
    <property type="component" value="Unassembled WGS sequence"/>
</dbReference>
<proteinExistence type="predicted"/>
<dbReference type="EMBL" id="QFQP01000023">
    <property type="protein sequence ID" value="PZR08863.1"/>
    <property type="molecule type" value="Genomic_DNA"/>
</dbReference>
<evidence type="ECO:0000313" key="2">
    <source>
        <dbReference type="Proteomes" id="UP000249061"/>
    </source>
</evidence>
<dbReference type="AlphaFoldDB" id="A0A2W5T7E4"/>
<evidence type="ECO:0000313" key="1">
    <source>
        <dbReference type="EMBL" id="PZR08863.1"/>
    </source>
</evidence>